<protein>
    <submittedName>
        <fullName evidence="3">DSBA oxidoreductase</fullName>
    </submittedName>
</protein>
<dbReference type="RefSeq" id="WP_052678234.1">
    <property type="nucleotide sequence ID" value="NZ_CAWQZC010000077.1"/>
</dbReference>
<evidence type="ECO:0000313" key="5">
    <source>
        <dbReference type="Proteomes" id="UP000183794"/>
    </source>
</evidence>
<dbReference type="SUPFAM" id="SSF52833">
    <property type="entry name" value="Thioredoxin-like"/>
    <property type="match status" value="1"/>
</dbReference>
<reference evidence="3 5" key="1">
    <citation type="submission" date="2016-11" db="EMBL/GenBank/DDBJ databases">
        <authorList>
            <person name="Jaros S."/>
            <person name="Januszkiewicz K."/>
            <person name="Wedrychowicz H."/>
        </authorList>
    </citation>
    <scope>NUCLEOTIDE SEQUENCE [LARGE SCALE GENOMIC DNA]</scope>
    <source>
        <strain evidence="3">NVI 5450</strain>
    </source>
</reference>
<evidence type="ECO:0000313" key="2">
    <source>
        <dbReference type="EMBL" id="SGY82237.1"/>
    </source>
</evidence>
<dbReference type="PANTHER" id="PTHR13887:SF41">
    <property type="entry name" value="THIOREDOXIN SUPERFAMILY PROTEIN"/>
    <property type="match status" value="1"/>
</dbReference>
<dbReference type="OrthoDB" id="9799122at2"/>
<evidence type="ECO:0000313" key="4">
    <source>
        <dbReference type="Proteomes" id="UP000182660"/>
    </source>
</evidence>
<dbReference type="HOGENOM" id="CLU_069253_0_4_6"/>
<gene>
    <name evidence="2" type="ORF">MT2528_0207</name>
    <name evidence="3" type="ORF">NVI5450_0192</name>
</gene>
<dbReference type="PATRIC" id="fig|80854.5.peg.518"/>
<sequence length="205" mass="22793">MNTIDVYLDFTCPYSYIAHHRIAEAIRLNTTVSAHLQYRAFQLNPSLPIAGIPRATYRKNKFGSIEESRRRDSIVVDIASNEGININFDNISITPNTRAAHRAIKISEDQGKNTSDLYDKVFSAYFIQGLDIGDTQVLINLASELDIILTKEQLNKNGTYIDKIIDKDISDAHSVGLTGVPYAVIKNGTHISITAAVYALRNHGL</sequence>
<dbReference type="GO" id="GO:0016491">
    <property type="term" value="F:oxidoreductase activity"/>
    <property type="evidence" value="ECO:0007669"/>
    <property type="project" value="InterPro"/>
</dbReference>
<dbReference type="AlphaFoldDB" id="A0A090I9E3"/>
<dbReference type="InterPro" id="IPR001853">
    <property type="entry name" value="DSBA-like_thioredoxin_dom"/>
</dbReference>
<dbReference type="InterPro" id="IPR036249">
    <property type="entry name" value="Thioredoxin-like_sf"/>
</dbReference>
<proteinExistence type="predicted"/>
<accession>A0A090I9E3</accession>
<dbReference type="CDD" id="cd03024">
    <property type="entry name" value="DsbA_FrnE"/>
    <property type="match status" value="1"/>
</dbReference>
<dbReference type="Proteomes" id="UP000182660">
    <property type="component" value="Unassembled WGS sequence"/>
</dbReference>
<evidence type="ECO:0000259" key="1">
    <source>
        <dbReference type="Pfam" id="PF01323"/>
    </source>
</evidence>
<reference evidence="2 4" key="2">
    <citation type="submission" date="2016-11" db="EMBL/GenBank/DDBJ databases">
        <authorList>
            <person name="Klemetsen T."/>
        </authorList>
    </citation>
    <scope>NUCLEOTIDE SEQUENCE [LARGE SCALE GENOMIC DNA]</scope>
    <source>
        <strain evidence="2">MT 2528</strain>
    </source>
</reference>
<dbReference type="GeneID" id="61293943"/>
<name>A0A090I9E3_9GAMM</name>
<dbReference type="Proteomes" id="UP000183794">
    <property type="component" value="Unassembled WGS sequence"/>
</dbReference>
<dbReference type="EMBL" id="FPLD01000005">
    <property type="protein sequence ID" value="SGY82697.1"/>
    <property type="molecule type" value="Genomic_DNA"/>
</dbReference>
<feature type="domain" description="DSBA-like thioredoxin" evidence="1">
    <location>
        <begin position="3"/>
        <end position="188"/>
    </location>
</feature>
<dbReference type="STRING" id="80854.MVIS_0490"/>
<organism evidence="3 5">
    <name type="scientific">Moritella viscosa</name>
    <dbReference type="NCBI Taxonomy" id="80854"/>
    <lineage>
        <taxon>Bacteria</taxon>
        <taxon>Pseudomonadati</taxon>
        <taxon>Pseudomonadota</taxon>
        <taxon>Gammaproteobacteria</taxon>
        <taxon>Alteromonadales</taxon>
        <taxon>Moritellaceae</taxon>
        <taxon>Moritella</taxon>
    </lineage>
</organism>
<keyword evidence="4" id="KW-1185">Reference proteome</keyword>
<dbReference type="KEGG" id="mvs:MVIS_0490"/>
<dbReference type="EMBL" id="FPLJ01000006">
    <property type="protein sequence ID" value="SGY82237.1"/>
    <property type="molecule type" value="Genomic_DNA"/>
</dbReference>
<dbReference type="PANTHER" id="PTHR13887">
    <property type="entry name" value="GLUTATHIONE S-TRANSFERASE KAPPA"/>
    <property type="match status" value="1"/>
</dbReference>
<dbReference type="Pfam" id="PF01323">
    <property type="entry name" value="DSBA"/>
    <property type="match status" value="1"/>
</dbReference>
<dbReference type="Gene3D" id="3.40.30.10">
    <property type="entry name" value="Glutaredoxin"/>
    <property type="match status" value="1"/>
</dbReference>
<evidence type="ECO:0000313" key="3">
    <source>
        <dbReference type="EMBL" id="SGY82697.1"/>
    </source>
</evidence>